<dbReference type="AlphaFoldDB" id="A0A398CW44"/>
<reference evidence="1 2" key="1">
    <citation type="submission" date="2018-09" db="EMBL/GenBank/DDBJ databases">
        <title>Discovery and Ecogenomic Context for Candidatus Cryosericales, a Global Caldiserica Order Active in Thawing Permafrost.</title>
        <authorList>
            <person name="Martinez M.A."/>
            <person name="Woodcroft B.J."/>
            <person name="Ignacio Espinoza J.C."/>
            <person name="Zayed A."/>
            <person name="Singleton C.M."/>
            <person name="Boyd J."/>
            <person name="Li Y.-F."/>
            <person name="Purvine S."/>
            <person name="Maughan H."/>
            <person name="Hodgkins S.B."/>
            <person name="Anderson D."/>
            <person name="Sederholm M."/>
            <person name="Temperton B."/>
            <person name="Saleska S.R."/>
            <person name="Tyson G.W."/>
            <person name="Rich V.I."/>
        </authorList>
    </citation>
    <scope>NUCLEOTIDE SEQUENCE [LARGE SCALE GENOMIC DNA]</scope>
    <source>
        <strain evidence="1 2">SMC7</strain>
    </source>
</reference>
<organism evidence="1 2">
    <name type="scientific">Candidatus Cryosericum terrychapinii</name>
    <dbReference type="NCBI Taxonomy" id="2290919"/>
    <lineage>
        <taxon>Bacteria</taxon>
        <taxon>Pseudomonadati</taxon>
        <taxon>Caldisericota/Cryosericota group</taxon>
        <taxon>Candidatus Cryosericota</taxon>
        <taxon>Candidatus Cryosericia</taxon>
        <taxon>Candidatus Cryosericales</taxon>
        <taxon>Candidatus Cryosericaceae</taxon>
        <taxon>Candidatus Cryosericum</taxon>
    </lineage>
</organism>
<protein>
    <submittedName>
        <fullName evidence="1">Uncharacterized protein</fullName>
    </submittedName>
</protein>
<comment type="caution">
    <text evidence="1">The sequence shown here is derived from an EMBL/GenBank/DDBJ whole genome shotgun (WGS) entry which is preliminary data.</text>
</comment>
<proteinExistence type="predicted"/>
<evidence type="ECO:0000313" key="1">
    <source>
        <dbReference type="EMBL" id="RIE06400.1"/>
    </source>
</evidence>
<sequence length="85" mass="9206">MIDTQALRDPVAPGLLADLDRRPLDPFLSATKNGMNTIIGSFIIARGEQEHEERASSGIGVLLDSFWYKAIVGALFALFAGECII</sequence>
<accession>A0A398CW44</accession>
<dbReference type="EMBL" id="QXIS01000014">
    <property type="protein sequence ID" value="RIE06400.1"/>
    <property type="molecule type" value="Genomic_DNA"/>
</dbReference>
<gene>
    <name evidence="1" type="ORF">SMC7_02725</name>
</gene>
<evidence type="ECO:0000313" key="2">
    <source>
        <dbReference type="Proteomes" id="UP000266328"/>
    </source>
</evidence>
<keyword evidence="2" id="KW-1185">Reference proteome</keyword>
<name>A0A398CW44_9BACT</name>
<dbReference type="Proteomes" id="UP000266328">
    <property type="component" value="Unassembled WGS sequence"/>
</dbReference>
<dbReference type="RefSeq" id="WP_119088844.1">
    <property type="nucleotide sequence ID" value="NZ_QXIS01000014.1"/>
</dbReference>